<gene>
    <name evidence="1" type="ORF">NC653_022382</name>
</gene>
<name>A0AAD6MEM1_9ROSI</name>
<proteinExistence type="predicted"/>
<organism evidence="1 2">
    <name type="scientific">Populus alba x Populus x berolinensis</name>
    <dbReference type="NCBI Taxonomy" id="444605"/>
    <lineage>
        <taxon>Eukaryota</taxon>
        <taxon>Viridiplantae</taxon>
        <taxon>Streptophyta</taxon>
        <taxon>Embryophyta</taxon>
        <taxon>Tracheophyta</taxon>
        <taxon>Spermatophyta</taxon>
        <taxon>Magnoliopsida</taxon>
        <taxon>eudicotyledons</taxon>
        <taxon>Gunneridae</taxon>
        <taxon>Pentapetalae</taxon>
        <taxon>rosids</taxon>
        <taxon>fabids</taxon>
        <taxon>Malpighiales</taxon>
        <taxon>Salicaceae</taxon>
        <taxon>Saliceae</taxon>
        <taxon>Populus</taxon>
    </lineage>
</organism>
<protein>
    <submittedName>
        <fullName evidence="1">Uncharacterized protein</fullName>
    </submittedName>
</protein>
<dbReference type="EMBL" id="JAQIZT010000009">
    <property type="protein sequence ID" value="KAJ6984124.1"/>
    <property type="molecule type" value="Genomic_DNA"/>
</dbReference>
<dbReference type="Proteomes" id="UP001164929">
    <property type="component" value="Chromosome 9"/>
</dbReference>
<reference evidence="1" key="1">
    <citation type="journal article" date="2023" name="Mol. Ecol. Resour.">
        <title>Chromosome-level genome assembly of a triploid poplar Populus alba 'Berolinensis'.</title>
        <authorList>
            <person name="Chen S."/>
            <person name="Yu Y."/>
            <person name="Wang X."/>
            <person name="Wang S."/>
            <person name="Zhang T."/>
            <person name="Zhou Y."/>
            <person name="He R."/>
            <person name="Meng N."/>
            <person name="Wang Y."/>
            <person name="Liu W."/>
            <person name="Liu Z."/>
            <person name="Liu J."/>
            <person name="Guo Q."/>
            <person name="Huang H."/>
            <person name="Sederoff R.R."/>
            <person name="Wang G."/>
            <person name="Qu G."/>
            <person name="Chen S."/>
        </authorList>
    </citation>
    <scope>NUCLEOTIDE SEQUENCE</scope>
    <source>
        <strain evidence="1">SC-2020</strain>
    </source>
</reference>
<accession>A0AAD6MEM1</accession>
<sequence>MAMEAFLRQGSPSLKVRTIPDLLLGSSIDVKLQEQVGEKHPQYAYSLYQRHPGPSVALLLTAVGAAIYPSSEKKQTIQRQNDLWYMFNYRMGNMACIWERASKQ</sequence>
<keyword evidence="2" id="KW-1185">Reference proteome</keyword>
<evidence type="ECO:0000313" key="1">
    <source>
        <dbReference type="EMBL" id="KAJ6984124.1"/>
    </source>
</evidence>
<evidence type="ECO:0000313" key="2">
    <source>
        <dbReference type="Proteomes" id="UP001164929"/>
    </source>
</evidence>
<dbReference type="AlphaFoldDB" id="A0AAD6MEM1"/>
<comment type="caution">
    <text evidence="1">The sequence shown here is derived from an EMBL/GenBank/DDBJ whole genome shotgun (WGS) entry which is preliminary data.</text>
</comment>